<gene>
    <name evidence="3" type="ORF">GF068_07695</name>
</gene>
<feature type="transmembrane region" description="Helical" evidence="2">
    <location>
        <begin position="152"/>
        <end position="174"/>
    </location>
</feature>
<dbReference type="RefSeq" id="WP_153818675.1">
    <property type="nucleotide sequence ID" value="NZ_WJIE01000002.1"/>
</dbReference>
<proteinExistence type="predicted"/>
<organism evidence="3 4">
    <name type="scientific">Polyangium spumosum</name>
    <dbReference type="NCBI Taxonomy" id="889282"/>
    <lineage>
        <taxon>Bacteria</taxon>
        <taxon>Pseudomonadati</taxon>
        <taxon>Myxococcota</taxon>
        <taxon>Polyangia</taxon>
        <taxon>Polyangiales</taxon>
        <taxon>Polyangiaceae</taxon>
        <taxon>Polyangium</taxon>
    </lineage>
</organism>
<dbReference type="EMBL" id="WJIE01000002">
    <property type="protein sequence ID" value="MRG91808.1"/>
    <property type="molecule type" value="Genomic_DNA"/>
</dbReference>
<feature type="transmembrane region" description="Helical" evidence="2">
    <location>
        <begin position="70"/>
        <end position="88"/>
    </location>
</feature>
<evidence type="ECO:0000313" key="4">
    <source>
        <dbReference type="Proteomes" id="UP000440224"/>
    </source>
</evidence>
<feature type="transmembrane region" description="Helical" evidence="2">
    <location>
        <begin position="186"/>
        <end position="207"/>
    </location>
</feature>
<accession>A0A6N7PIK0</accession>
<keyword evidence="4" id="KW-1185">Reference proteome</keyword>
<reference evidence="3 4" key="1">
    <citation type="submission" date="2019-10" db="EMBL/GenBank/DDBJ databases">
        <title>A soil myxobacterium in the family Polyangiaceae.</title>
        <authorList>
            <person name="Li Y."/>
            <person name="Wang J."/>
        </authorList>
    </citation>
    <scope>NUCLEOTIDE SEQUENCE [LARGE SCALE GENOMIC DNA]</scope>
    <source>
        <strain evidence="3 4">DSM 14734</strain>
    </source>
</reference>
<evidence type="ECO:0000256" key="1">
    <source>
        <dbReference type="SAM" id="MobiDB-lite"/>
    </source>
</evidence>
<feature type="region of interest" description="Disordered" evidence="1">
    <location>
        <begin position="21"/>
        <end position="43"/>
    </location>
</feature>
<sequence length="433" mass="46468">MGASGLLRLSAWPGILHAVSKESGEGPMDEEETREDTPPRPSAGAGASFLWKLALVGGALSAAYASSLSVWTHVFAASLAALVLLLFLSRDPGRHIVAASGLLVAAPLLHFAAKLGMDARITADPLSCACSYCIDAFALEDFSWPFRHPDGWFAALAPFVFPLVGGIGVAIASLMLRVRRGWGGRALRAASLASLLLAAVVLLLAFVRARRLPTLETYLSSLPVVGVLPPATGEPAEVIDREGKWPATLHVYRDHVDGMAIERSCNVSMRRCEVSIGPRSCQFLFERSAALTVRREYRGRAFVTLDDGSRHFAFFDGQLAHLKGNMVDEHVSPPRAWMIAGLLGMLLALELQVRRHRAGKYLDWLRGAKTAPRLGIYRDGQSPDAPETTPGAPDEAIEQARREVIAYDVLSVAAAWAGVAPLLPMAAKVLGVG</sequence>
<evidence type="ECO:0000313" key="3">
    <source>
        <dbReference type="EMBL" id="MRG91808.1"/>
    </source>
</evidence>
<evidence type="ECO:0000256" key="2">
    <source>
        <dbReference type="SAM" id="Phobius"/>
    </source>
</evidence>
<protein>
    <submittedName>
        <fullName evidence="3">Uncharacterized protein</fullName>
    </submittedName>
</protein>
<keyword evidence="2" id="KW-0472">Membrane</keyword>
<name>A0A6N7PIK0_9BACT</name>
<comment type="caution">
    <text evidence="3">The sequence shown here is derived from an EMBL/GenBank/DDBJ whole genome shotgun (WGS) entry which is preliminary data.</text>
</comment>
<keyword evidence="2" id="KW-1133">Transmembrane helix</keyword>
<keyword evidence="2" id="KW-0812">Transmembrane</keyword>
<feature type="transmembrane region" description="Helical" evidence="2">
    <location>
        <begin position="95"/>
        <end position="113"/>
    </location>
</feature>
<dbReference type="Proteomes" id="UP000440224">
    <property type="component" value="Unassembled WGS sequence"/>
</dbReference>
<dbReference type="AlphaFoldDB" id="A0A6N7PIK0"/>